<evidence type="ECO:0000256" key="2">
    <source>
        <dbReference type="SAM" id="SignalP"/>
    </source>
</evidence>
<evidence type="ECO:0000256" key="1">
    <source>
        <dbReference type="SAM" id="MobiDB-lite"/>
    </source>
</evidence>
<feature type="chain" id="PRO_5042215114" description="Secreted protein" evidence="2">
    <location>
        <begin position="22"/>
        <end position="138"/>
    </location>
</feature>
<gene>
    <name evidence="3" type="ORF">DdX_17004</name>
</gene>
<evidence type="ECO:0000313" key="4">
    <source>
        <dbReference type="Proteomes" id="UP001201812"/>
    </source>
</evidence>
<accession>A0AAD4MPT1</accession>
<evidence type="ECO:0000313" key="3">
    <source>
        <dbReference type="EMBL" id="KAI1699971.1"/>
    </source>
</evidence>
<protein>
    <recommendedName>
        <fullName evidence="5">Secreted protein</fullName>
    </recommendedName>
</protein>
<organism evidence="3 4">
    <name type="scientific">Ditylenchus destructor</name>
    <dbReference type="NCBI Taxonomy" id="166010"/>
    <lineage>
        <taxon>Eukaryota</taxon>
        <taxon>Metazoa</taxon>
        <taxon>Ecdysozoa</taxon>
        <taxon>Nematoda</taxon>
        <taxon>Chromadorea</taxon>
        <taxon>Rhabditida</taxon>
        <taxon>Tylenchina</taxon>
        <taxon>Tylenchomorpha</taxon>
        <taxon>Sphaerularioidea</taxon>
        <taxon>Anguinidae</taxon>
        <taxon>Anguininae</taxon>
        <taxon>Ditylenchus</taxon>
    </lineage>
</organism>
<reference evidence="3" key="1">
    <citation type="submission" date="2022-01" db="EMBL/GenBank/DDBJ databases">
        <title>Genome Sequence Resource for Two Populations of Ditylenchus destructor, the Migratory Endoparasitic Phytonematode.</title>
        <authorList>
            <person name="Zhang H."/>
            <person name="Lin R."/>
            <person name="Xie B."/>
        </authorList>
    </citation>
    <scope>NUCLEOTIDE SEQUENCE</scope>
    <source>
        <strain evidence="3">BazhouSP</strain>
    </source>
</reference>
<proteinExistence type="predicted"/>
<dbReference type="AlphaFoldDB" id="A0AAD4MPT1"/>
<keyword evidence="2" id="KW-0732">Signal</keyword>
<comment type="caution">
    <text evidence="3">The sequence shown here is derived from an EMBL/GenBank/DDBJ whole genome shotgun (WGS) entry which is preliminary data.</text>
</comment>
<feature type="compositionally biased region" description="Low complexity" evidence="1">
    <location>
        <begin position="59"/>
        <end position="76"/>
    </location>
</feature>
<keyword evidence="4" id="KW-1185">Reference proteome</keyword>
<name>A0AAD4MPT1_9BILA</name>
<evidence type="ECO:0008006" key="5">
    <source>
        <dbReference type="Google" id="ProtNLM"/>
    </source>
</evidence>
<dbReference type="Proteomes" id="UP001201812">
    <property type="component" value="Unassembled WGS sequence"/>
</dbReference>
<sequence length="138" mass="14979">MILRLILLTIVLYFSTEIVNSRINGPIDDTYTQVVPKANHQQHVKSLKGTNKANRIVKAASVDSSSSESEATSDAADQLEDSDFINTSSGSSEDKFASLPDDFRDFEDPDDQPNVATHKRPCIGDPDYCQSGHGCGCG</sequence>
<feature type="region of interest" description="Disordered" evidence="1">
    <location>
        <begin position="58"/>
        <end position="123"/>
    </location>
</feature>
<feature type="signal peptide" evidence="2">
    <location>
        <begin position="1"/>
        <end position="21"/>
    </location>
</feature>
<dbReference type="EMBL" id="JAKKPZ010000161">
    <property type="protein sequence ID" value="KAI1699971.1"/>
    <property type="molecule type" value="Genomic_DNA"/>
</dbReference>